<dbReference type="Proteomes" id="UP000240493">
    <property type="component" value="Unassembled WGS sequence"/>
</dbReference>
<gene>
    <name evidence="3" type="ORF">M441DRAFT_424336</name>
</gene>
<feature type="signal peptide" evidence="2">
    <location>
        <begin position="1"/>
        <end position="28"/>
    </location>
</feature>
<evidence type="ECO:0000313" key="3">
    <source>
        <dbReference type="EMBL" id="PTB39981.1"/>
    </source>
</evidence>
<keyword evidence="1" id="KW-0812">Transmembrane</keyword>
<keyword evidence="1" id="KW-0472">Membrane</keyword>
<sequence>MEECMNMDMGLLSFFFSFLLFLFHTTFSHVQVTWSQRNGPANERLSFCVGIARGEGVFLLFAGLILGQGGVGGEQRAWYRWGWLMEGGATDCSFFLFPFLSVFPLLCLAKIRERKRGFPLSFLFFSFFLSVFRLLCLAKLGERKKGFKLFYLMLLVCFSLFSLSIFNFICAEVETRALYWIVG</sequence>
<keyword evidence="4" id="KW-1185">Reference proteome</keyword>
<keyword evidence="1" id="KW-1133">Transmembrane helix</keyword>
<feature type="chain" id="PRO_5015774858" evidence="2">
    <location>
        <begin position="29"/>
        <end position="183"/>
    </location>
</feature>
<proteinExistence type="predicted"/>
<protein>
    <submittedName>
        <fullName evidence="3">Uncharacterized protein</fullName>
    </submittedName>
</protein>
<accession>A0A2T3Z582</accession>
<keyword evidence="2" id="KW-0732">Signal</keyword>
<evidence type="ECO:0000256" key="2">
    <source>
        <dbReference type="SAM" id="SignalP"/>
    </source>
</evidence>
<evidence type="ECO:0000313" key="4">
    <source>
        <dbReference type="Proteomes" id="UP000240493"/>
    </source>
</evidence>
<name>A0A2T3Z582_TRIA4</name>
<dbReference type="AlphaFoldDB" id="A0A2T3Z582"/>
<feature type="transmembrane region" description="Helical" evidence="1">
    <location>
        <begin position="117"/>
        <end position="137"/>
    </location>
</feature>
<feature type="transmembrane region" description="Helical" evidence="1">
    <location>
        <begin position="44"/>
        <end position="67"/>
    </location>
</feature>
<evidence type="ECO:0000256" key="1">
    <source>
        <dbReference type="SAM" id="Phobius"/>
    </source>
</evidence>
<organism evidence="3 4">
    <name type="scientific">Trichoderma asperellum (strain ATCC 204424 / CBS 433.97 / NBRC 101777)</name>
    <dbReference type="NCBI Taxonomy" id="1042311"/>
    <lineage>
        <taxon>Eukaryota</taxon>
        <taxon>Fungi</taxon>
        <taxon>Dikarya</taxon>
        <taxon>Ascomycota</taxon>
        <taxon>Pezizomycotina</taxon>
        <taxon>Sordariomycetes</taxon>
        <taxon>Hypocreomycetidae</taxon>
        <taxon>Hypocreales</taxon>
        <taxon>Hypocreaceae</taxon>
        <taxon>Trichoderma</taxon>
    </lineage>
</organism>
<feature type="transmembrane region" description="Helical" evidence="1">
    <location>
        <begin position="88"/>
        <end position="111"/>
    </location>
</feature>
<dbReference type="EMBL" id="KZ679263">
    <property type="protein sequence ID" value="PTB39981.1"/>
    <property type="molecule type" value="Genomic_DNA"/>
</dbReference>
<feature type="transmembrane region" description="Helical" evidence="1">
    <location>
        <begin position="149"/>
        <end position="169"/>
    </location>
</feature>
<reference evidence="3 4" key="1">
    <citation type="submission" date="2016-07" db="EMBL/GenBank/DDBJ databases">
        <title>Multiple horizontal gene transfer events from other fungi enriched the ability of initially mycotrophic Trichoderma (Ascomycota) to feed on dead plant biomass.</title>
        <authorList>
            <consortium name="DOE Joint Genome Institute"/>
            <person name="Aerts A."/>
            <person name="Atanasova L."/>
            <person name="Chenthamara K."/>
            <person name="Zhang J."/>
            <person name="Grujic M."/>
            <person name="Henrissat B."/>
            <person name="Kuo A."/>
            <person name="Salamov A."/>
            <person name="Lipzen A."/>
            <person name="Labutti K."/>
            <person name="Barry K."/>
            <person name="Miao Y."/>
            <person name="Rahimi M.J."/>
            <person name="Shen Q."/>
            <person name="Grigoriev I.V."/>
            <person name="Kubicek C.P."/>
            <person name="Druzhinina I.S."/>
        </authorList>
    </citation>
    <scope>NUCLEOTIDE SEQUENCE [LARGE SCALE GENOMIC DNA]</scope>
    <source>
        <strain evidence="3 4">CBS 433.97</strain>
    </source>
</reference>